<evidence type="ECO:0000259" key="6">
    <source>
        <dbReference type="PROSITE" id="PS50041"/>
    </source>
</evidence>
<dbReference type="InterPro" id="IPR052309">
    <property type="entry name" value="C-type_Lectin_Domain_Fam1"/>
</dbReference>
<keyword evidence="8" id="KW-1185">Reference proteome</keyword>
<dbReference type="PANTHER" id="PTHR46490">
    <property type="entry name" value="C-TYPE LECTIN DOMAIN FAMILY 12 MEMBER A-RELATED"/>
    <property type="match status" value="1"/>
</dbReference>
<evidence type="ECO:0000256" key="1">
    <source>
        <dbReference type="ARBA" id="ARBA00022734"/>
    </source>
</evidence>
<keyword evidence="5" id="KW-0812">Transmembrane</keyword>
<evidence type="ECO:0000256" key="5">
    <source>
        <dbReference type="SAM" id="Phobius"/>
    </source>
</evidence>
<keyword evidence="1" id="KW-0430">Lectin</keyword>
<organism evidence="7 8">
    <name type="scientific">Knipowitschia caucasica</name>
    <name type="common">Caucasian dwarf goby</name>
    <name type="synonym">Pomatoschistus caucasicus</name>
    <dbReference type="NCBI Taxonomy" id="637954"/>
    <lineage>
        <taxon>Eukaryota</taxon>
        <taxon>Metazoa</taxon>
        <taxon>Chordata</taxon>
        <taxon>Craniata</taxon>
        <taxon>Vertebrata</taxon>
        <taxon>Euteleostomi</taxon>
        <taxon>Actinopterygii</taxon>
        <taxon>Neopterygii</taxon>
        <taxon>Teleostei</taxon>
        <taxon>Neoteleostei</taxon>
        <taxon>Acanthomorphata</taxon>
        <taxon>Gobiaria</taxon>
        <taxon>Gobiiformes</taxon>
        <taxon>Gobioidei</taxon>
        <taxon>Gobiidae</taxon>
        <taxon>Gobiinae</taxon>
        <taxon>Knipowitschia</taxon>
    </lineage>
</organism>
<protein>
    <recommendedName>
        <fullName evidence="6">C-type lectin domain-containing protein</fullName>
    </recommendedName>
</protein>
<dbReference type="PROSITE" id="PS50041">
    <property type="entry name" value="C_TYPE_LECTIN_2"/>
    <property type="match status" value="1"/>
</dbReference>
<proteinExistence type="predicted"/>
<dbReference type="SUPFAM" id="SSF56436">
    <property type="entry name" value="C-type lectin-like"/>
    <property type="match status" value="1"/>
</dbReference>
<evidence type="ECO:0000256" key="3">
    <source>
        <dbReference type="ARBA" id="ARBA00023180"/>
    </source>
</evidence>
<dbReference type="PANTHER" id="PTHR46490:SF6">
    <property type="entry name" value="ASIALOGLYCOPROTEIN RECEPTOR 1-LIKE-RELATED"/>
    <property type="match status" value="1"/>
</dbReference>
<sequence>MEDDVNYVSVVFKNRPSPQTESKEEQTIYSEVKIKPASAAAAADDTVGPPPQTTSAPSSSLRCLQAALIGSLCVILVSTVALVYLSVWGSGQRVQVQNLSSEMSRLQEDSARLMGLKAELQNQSHILKRDMETLNWTLQVILSFREFPVSVFCPDKQCSPCLNGWKLFENSCYLFYEIDIFKTWEKSQAFCRDRSSISELVIVDSLQEQEFLHKHIQFYYDKFHGYWMGLSQQKNLSWVWEDGRQDTLGFWMKMDFGKYGPRGLLIPQQNVTESWDPAEGQMLNKFICESKALMIN</sequence>
<feature type="coiled-coil region" evidence="4">
    <location>
        <begin position="96"/>
        <end position="123"/>
    </location>
</feature>
<dbReference type="EMBL" id="OZ035829">
    <property type="protein sequence ID" value="CAL1612214.1"/>
    <property type="molecule type" value="Genomic_DNA"/>
</dbReference>
<feature type="transmembrane region" description="Helical" evidence="5">
    <location>
        <begin position="64"/>
        <end position="85"/>
    </location>
</feature>
<reference evidence="7 8" key="1">
    <citation type="submission" date="2024-04" db="EMBL/GenBank/DDBJ databases">
        <authorList>
            <person name="Waldvogel A.-M."/>
            <person name="Schoenle A."/>
        </authorList>
    </citation>
    <scope>NUCLEOTIDE SEQUENCE [LARGE SCALE GENOMIC DNA]</scope>
</reference>
<dbReference type="Pfam" id="PF00059">
    <property type="entry name" value="Lectin_C"/>
    <property type="match status" value="1"/>
</dbReference>
<keyword evidence="5" id="KW-1133">Transmembrane helix</keyword>
<dbReference type="GO" id="GO:0030246">
    <property type="term" value="F:carbohydrate binding"/>
    <property type="evidence" value="ECO:0007669"/>
    <property type="project" value="UniProtKB-KW"/>
</dbReference>
<dbReference type="SMART" id="SM00034">
    <property type="entry name" value="CLECT"/>
    <property type="match status" value="1"/>
</dbReference>
<dbReference type="InterPro" id="IPR016187">
    <property type="entry name" value="CTDL_fold"/>
</dbReference>
<gene>
    <name evidence="7" type="ORF">KC01_LOCUS38559</name>
</gene>
<dbReference type="Gene3D" id="3.10.100.10">
    <property type="entry name" value="Mannose-Binding Protein A, subunit A"/>
    <property type="match status" value="1"/>
</dbReference>
<name>A0AAV2MGB7_KNICA</name>
<keyword evidence="3" id="KW-0325">Glycoprotein</keyword>
<feature type="domain" description="C-type lectin" evidence="6">
    <location>
        <begin position="168"/>
        <end position="289"/>
    </location>
</feature>
<dbReference type="InterPro" id="IPR016186">
    <property type="entry name" value="C-type_lectin-like/link_sf"/>
</dbReference>
<dbReference type="InterPro" id="IPR001304">
    <property type="entry name" value="C-type_lectin-like"/>
</dbReference>
<dbReference type="AlphaFoldDB" id="A0AAV2MGB7"/>
<keyword evidence="5" id="KW-0472">Membrane</keyword>
<evidence type="ECO:0000256" key="2">
    <source>
        <dbReference type="ARBA" id="ARBA00023157"/>
    </source>
</evidence>
<keyword evidence="4" id="KW-0175">Coiled coil</keyword>
<keyword evidence="2" id="KW-1015">Disulfide bond</keyword>
<evidence type="ECO:0000256" key="4">
    <source>
        <dbReference type="SAM" id="Coils"/>
    </source>
</evidence>
<evidence type="ECO:0000313" key="8">
    <source>
        <dbReference type="Proteomes" id="UP001497482"/>
    </source>
</evidence>
<evidence type="ECO:0000313" key="7">
    <source>
        <dbReference type="EMBL" id="CAL1612214.1"/>
    </source>
</evidence>
<dbReference type="Proteomes" id="UP001497482">
    <property type="component" value="Chromosome 7"/>
</dbReference>
<accession>A0AAV2MGB7</accession>